<dbReference type="PROSITE" id="PS50157">
    <property type="entry name" value="ZINC_FINGER_C2H2_2"/>
    <property type="match status" value="1"/>
</dbReference>
<feature type="compositionally biased region" description="Acidic residues" evidence="5">
    <location>
        <begin position="1028"/>
        <end position="1045"/>
    </location>
</feature>
<comment type="caution">
    <text evidence="9">The sequence shown here is derived from an EMBL/GenBank/DDBJ whole genome shotgun (WGS) entry which is preliminary data.</text>
</comment>
<feature type="compositionally biased region" description="Polar residues" evidence="5">
    <location>
        <begin position="530"/>
        <end position="554"/>
    </location>
</feature>
<evidence type="ECO:0000256" key="4">
    <source>
        <dbReference type="PROSITE-ProRule" id="PRU00042"/>
    </source>
</evidence>
<feature type="compositionally biased region" description="Basic and acidic residues" evidence="5">
    <location>
        <begin position="130"/>
        <end position="144"/>
    </location>
</feature>
<dbReference type="InterPro" id="IPR051651">
    <property type="entry name" value="DMTF1_DNA-bind_reg"/>
</dbReference>
<evidence type="ECO:0000259" key="8">
    <source>
        <dbReference type="PROSITE" id="PS51294"/>
    </source>
</evidence>
<dbReference type="CDD" id="cd00167">
    <property type="entry name" value="SANT"/>
    <property type="match status" value="2"/>
</dbReference>
<reference evidence="9" key="1">
    <citation type="submission" date="2023-01" db="EMBL/GenBank/DDBJ databases">
        <title>Exophiala dermititidis isolated from Cystic Fibrosis Patient.</title>
        <authorList>
            <person name="Kurbessoian T."/>
            <person name="Crocker A."/>
            <person name="Murante D."/>
            <person name="Hogan D.A."/>
            <person name="Stajich J.E."/>
        </authorList>
    </citation>
    <scope>NUCLEOTIDE SEQUENCE</scope>
    <source>
        <strain evidence="9">Ex8</strain>
    </source>
</reference>
<dbReference type="InterPro" id="IPR009057">
    <property type="entry name" value="Homeodomain-like_sf"/>
</dbReference>
<sequence>MGNEQSQESAARPEPETEEHFDLSEIPDDREVGPTSELESEMAKNSQIAASSSSPQQHHKKRKRKGKRNRRKSSGGTSSLVPSAGLSEHVNGDGERAVEDDGVPAEKETELLVKRPQGEEPSQSSKKKKPEVDNRSLREREPETYHIYASSDESDAEEGTTVAAAQAELASVAKSDGGAPDEHDSARGPSHVEANASAIADQSHKEPEGDRSDTAEERVPASQPDQTLEEPEGDKPDTVEEAVPATQPNGVTSVSKVPEDGRFRCPLAEEYGCEMTFARQKAATRHSGIHTSSFACSVCNKQLSRRDTLNKHMGKHTALEIASAEAGEKAGKGQETEVNGGTKDRNVKQPTPLSTQSDVVEEGSSAEFETPPQETSQAQQADEPSERQSSSPSSVFDQVGEEIVKETPMPKGGLKRKRGTQNSLDTPTSNGANPSKRRKGLSHSPPTSVQSKDLDMTDLADSEGADGLRRRQDTEKIVPTLQKTRQGSIDGWAQKYTAGSKLRHPVFNPQSPPSTAVQQVEVIIPRMSQGGPSSTNPTRDMLSSPNDELNTDQLESLGLKKVGAKSGLKSRTERAAKTASKGKKRAESGVDHSTPVQGRPSLAASADGLSDDHESEPTNLATTVAKRSFSAMKPKKQPRKQEEEGSSGSEFSHEEDGSESDIERPRERPQKRARVTASASMKTTTRPVNRARARGSTASENGRHTGQFTEEEINSLNNWRDMFCEDHNITHEQFNDMMADTIQRKKRDEWPWPFITKNDFLQDYYDVLPHRNRRSMLRYRERNFQNAGGSRNWTAEDDAQLIRLHKELGPKWAEIGRRMTRTSDAVSQRWRHRLALGHVEQGEWSKEEQIKFKKILADLRRDSGTTDDLEEWRIPWSKVSERMGTRTAQQCSNHWRVLHAIKRHGRWVKVEGLERTPGQSRILTPSKMEKRLRGERESSPTGGKRKVLSQKFVEDEDEDEEADEGQPGGPEDQSHVSTDGPLLSSERDVKELPDGQNPDQTPALEGDEATSEESANEQEEQSVASDRGEDDDGGEEEEQEGDEEPAPAPTSSEESESEAETAPPPESATTTRRNPLNNHNPLTEKKTPGKTLGSSQLFAQTQANTSALREPRLSQSERARRRQLGVYEDEDRPSPDIPIQRRIMSSQDRSPLQEIMVKENGQLDLGDDRDASDSGSSDDEALESDDDEGSQSRSPLQEIKVKENGELDRYARDSGSDDGGDESVDEGEEEKVSAQGAEGASSESSVESETQSQSQSEGEAEVEVKGQQEQAHDPDADATSSDEDADDADEQKEDDGEASDDDSSNSDDADDGDDSDHTSDDDDDDEKANLGAKTNGSGKGKGNKKSNTLNDFMASINESARRAGSGWLSRMTGLSSQQSQSKSGLDAWSQELGRSLKSSQNH</sequence>
<dbReference type="SUPFAM" id="SSF46689">
    <property type="entry name" value="Homeodomain-like"/>
    <property type="match status" value="2"/>
</dbReference>
<feature type="compositionally biased region" description="Polar residues" evidence="5">
    <location>
        <begin position="677"/>
        <end position="687"/>
    </location>
</feature>
<evidence type="ECO:0000256" key="5">
    <source>
        <dbReference type="SAM" id="MobiDB-lite"/>
    </source>
</evidence>
<dbReference type="PROSITE" id="PS00028">
    <property type="entry name" value="ZINC_FINGER_C2H2_1"/>
    <property type="match status" value="1"/>
</dbReference>
<feature type="region of interest" description="Disordered" evidence="5">
    <location>
        <begin position="527"/>
        <end position="703"/>
    </location>
</feature>
<dbReference type="GO" id="GO:0003700">
    <property type="term" value="F:DNA-binding transcription factor activity"/>
    <property type="evidence" value="ECO:0007669"/>
    <property type="project" value="TreeGrafter"/>
</dbReference>
<feature type="compositionally biased region" description="Polar residues" evidence="5">
    <location>
        <begin position="1092"/>
        <end position="1107"/>
    </location>
</feature>
<feature type="region of interest" description="Disordered" evidence="5">
    <location>
        <begin position="322"/>
        <end position="486"/>
    </location>
</feature>
<dbReference type="Proteomes" id="UP001161757">
    <property type="component" value="Unassembled WGS sequence"/>
</dbReference>
<keyword evidence="2" id="KW-0238">DNA-binding</keyword>
<feature type="compositionally biased region" description="Polar residues" evidence="5">
    <location>
        <begin position="420"/>
        <end position="433"/>
    </location>
</feature>
<feature type="compositionally biased region" description="Polar residues" evidence="5">
    <location>
        <begin position="246"/>
        <end position="255"/>
    </location>
</feature>
<dbReference type="Pfam" id="PF13921">
    <property type="entry name" value="Myb_DNA-bind_6"/>
    <property type="match status" value="1"/>
</dbReference>
<keyword evidence="4" id="KW-0479">Metal-binding</keyword>
<dbReference type="PROSITE" id="PS50090">
    <property type="entry name" value="MYB_LIKE"/>
    <property type="match status" value="2"/>
</dbReference>
<feature type="domain" description="HTH myb-type" evidence="8">
    <location>
        <begin position="876"/>
        <end position="903"/>
    </location>
</feature>
<dbReference type="EMBL" id="JAJGCB010000014">
    <property type="protein sequence ID" value="KAJ8989468.1"/>
    <property type="molecule type" value="Genomic_DNA"/>
</dbReference>
<dbReference type="SMART" id="SM00717">
    <property type="entry name" value="SANT"/>
    <property type="match status" value="2"/>
</dbReference>
<dbReference type="PROSITE" id="PS51294">
    <property type="entry name" value="HTH_MYB"/>
    <property type="match status" value="2"/>
</dbReference>
<feature type="compositionally biased region" description="Basic and acidic residues" evidence="5">
    <location>
        <begin position="1199"/>
        <end position="1215"/>
    </location>
</feature>
<proteinExistence type="predicted"/>
<feature type="compositionally biased region" description="Basic and acidic residues" evidence="5">
    <location>
        <begin position="1109"/>
        <end position="1118"/>
    </location>
</feature>
<evidence type="ECO:0000259" key="7">
    <source>
        <dbReference type="PROSITE" id="PS50157"/>
    </source>
</evidence>
<feature type="compositionally biased region" description="Polar residues" evidence="5">
    <location>
        <begin position="348"/>
        <end position="358"/>
    </location>
</feature>
<feature type="region of interest" description="Disordered" evidence="5">
    <location>
        <begin position="918"/>
        <end position="1350"/>
    </location>
</feature>
<feature type="compositionally biased region" description="Basic and acidic residues" evidence="5">
    <location>
        <begin position="651"/>
        <end position="670"/>
    </location>
</feature>
<comment type="subcellular location">
    <subcellularLocation>
        <location evidence="1">Nucleus</location>
    </subcellularLocation>
</comment>
<dbReference type="PANTHER" id="PTHR46380">
    <property type="entry name" value="CYCLIN-D-BINDING MYB-LIKE TRANSCRIPTION FACTOR 1"/>
    <property type="match status" value="1"/>
</dbReference>
<dbReference type="SUPFAM" id="SSF57667">
    <property type="entry name" value="beta-beta-alpha zinc fingers"/>
    <property type="match status" value="1"/>
</dbReference>
<feature type="compositionally biased region" description="Polar residues" evidence="5">
    <location>
        <begin position="372"/>
        <end position="382"/>
    </location>
</feature>
<dbReference type="SMART" id="SM00355">
    <property type="entry name" value="ZnF_C2H2"/>
    <property type="match status" value="2"/>
</dbReference>
<feature type="compositionally biased region" description="Basic and acidic residues" evidence="5">
    <location>
        <begin position="202"/>
        <end position="219"/>
    </location>
</feature>
<dbReference type="GO" id="GO:0008270">
    <property type="term" value="F:zinc ion binding"/>
    <property type="evidence" value="ECO:0007669"/>
    <property type="project" value="UniProtKB-KW"/>
</dbReference>
<evidence type="ECO:0000256" key="3">
    <source>
        <dbReference type="ARBA" id="ARBA00023242"/>
    </source>
</evidence>
<feature type="region of interest" description="Disordered" evidence="5">
    <location>
        <begin position="1368"/>
        <end position="1402"/>
    </location>
</feature>
<keyword evidence="4" id="KW-0862">Zinc</keyword>
<dbReference type="InterPro" id="IPR017930">
    <property type="entry name" value="Myb_dom"/>
</dbReference>
<feature type="domain" description="C2H2-type" evidence="7">
    <location>
        <begin position="294"/>
        <end position="321"/>
    </location>
</feature>
<feature type="domain" description="Myb-like" evidence="6">
    <location>
        <begin position="836"/>
        <end position="899"/>
    </location>
</feature>
<feature type="domain" description="HTH myb-type" evidence="8">
    <location>
        <begin position="791"/>
        <end position="838"/>
    </location>
</feature>
<feature type="compositionally biased region" description="Basic and acidic residues" evidence="5">
    <location>
        <begin position="11"/>
        <end position="32"/>
    </location>
</feature>
<feature type="compositionally biased region" description="Low complexity" evidence="5">
    <location>
        <begin position="163"/>
        <end position="173"/>
    </location>
</feature>
<evidence type="ECO:0000313" key="9">
    <source>
        <dbReference type="EMBL" id="KAJ8989468.1"/>
    </source>
</evidence>
<feature type="compositionally biased region" description="Acidic residues" evidence="5">
    <location>
        <begin position="954"/>
        <end position="964"/>
    </location>
</feature>
<dbReference type="GO" id="GO:0005634">
    <property type="term" value="C:nucleus"/>
    <property type="evidence" value="ECO:0007669"/>
    <property type="project" value="UniProtKB-SubCell"/>
</dbReference>
<feature type="compositionally biased region" description="Basic and acidic residues" evidence="5">
    <location>
        <begin position="466"/>
        <end position="476"/>
    </location>
</feature>
<feature type="compositionally biased region" description="Low complexity" evidence="5">
    <location>
        <begin position="43"/>
        <end position="56"/>
    </location>
</feature>
<feature type="compositionally biased region" description="Basic and acidic residues" evidence="5">
    <location>
        <begin position="927"/>
        <end position="938"/>
    </location>
</feature>
<feature type="compositionally biased region" description="Low complexity" evidence="5">
    <location>
        <begin position="1233"/>
        <end position="1257"/>
    </location>
</feature>
<feature type="compositionally biased region" description="Basic and acidic residues" evidence="5">
    <location>
        <begin position="326"/>
        <end position="335"/>
    </location>
</feature>
<evidence type="ECO:0000313" key="10">
    <source>
        <dbReference type="Proteomes" id="UP001161757"/>
    </source>
</evidence>
<keyword evidence="4" id="KW-0863">Zinc-finger</keyword>
<organism evidence="9 10">
    <name type="scientific">Exophiala dermatitidis</name>
    <name type="common">Black yeast-like fungus</name>
    <name type="synonym">Wangiella dermatitidis</name>
    <dbReference type="NCBI Taxonomy" id="5970"/>
    <lineage>
        <taxon>Eukaryota</taxon>
        <taxon>Fungi</taxon>
        <taxon>Dikarya</taxon>
        <taxon>Ascomycota</taxon>
        <taxon>Pezizomycotina</taxon>
        <taxon>Eurotiomycetes</taxon>
        <taxon>Chaetothyriomycetidae</taxon>
        <taxon>Chaetothyriales</taxon>
        <taxon>Herpotrichiellaceae</taxon>
        <taxon>Exophiala</taxon>
    </lineage>
</organism>
<keyword evidence="3" id="KW-0539">Nucleus</keyword>
<feature type="domain" description="Myb-like" evidence="6">
    <location>
        <begin position="792"/>
        <end position="834"/>
    </location>
</feature>
<feature type="compositionally biased region" description="Polar residues" evidence="5">
    <location>
        <begin position="1072"/>
        <end position="1081"/>
    </location>
</feature>
<dbReference type="Gene3D" id="3.30.160.60">
    <property type="entry name" value="Classic Zinc Finger"/>
    <property type="match status" value="1"/>
</dbReference>
<evidence type="ECO:0000259" key="6">
    <source>
        <dbReference type="PROSITE" id="PS50090"/>
    </source>
</evidence>
<feature type="compositionally biased region" description="Basic residues" evidence="5">
    <location>
        <begin position="57"/>
        <end position="73"/>
    </location>
</feature>
<protein>
    <submittedName>
        <fullName evidence="9">Uncharacterized protein</fullName>
    </submittedName>
</protein>
<accession>A0AAN6EQI7</accession>
<feature type="region of interest" description="Disordered" evidence="5">
    <location>
        <begin position="1"/>
        <end position="260"/>
    </location>
</feature>
<dbReference type="InterPro" id="IPR036236">
    <property type="entry name" value="Znf_C2H2_sf"/>
</dbReference>
<name>A0AAN6EQI7_EXODE</name>
<dbReference type="PANTHER" id="PTHR46380:SF2">
    <property type="entry name" value="CYCLIN-D-BINDING MYB-LIKE TRANSCRIPTION FACTOR 1"/>
    <property type="match status" value="1"/>
</dbReference>
<dbReference type="Gene3D" id="1.10.10.60">
    <property type="entry name" value="Homeodomain-like"/>
    <property type="match status" value="2"/>
</dbReference>
<feature type="compositionally biased region" description="Basic and acidic residues" evidence="5">
    <location>
        <begin position="1262"/>
        <end position="1275"/>
    </location>
</feature>
<feature type="compositionally biased region" description="Basic and acidic residues" evidence="5">
    <location>
        <begin position="90"/>
        <end position="118"/>
    </location>
</feature>
<evidence type="ECO:0000256" key="2">
    <source>
        <dbReference type="ARBA" id="ARBA00023125"/>
    </source>
</evidence>
<dbReference type="GO" id="GO:0000976">
    <property type="term" value="F:transcription cis-regulatory region binding"/>
    <property type="evidence" value="ECO:0007669"/>
    <property type="project" value="TreeGrafter"/>
</dbReference>
<dbReference type="InterPro" id="IPR013087">
    <property type="entry name" value="Znf_C2H2_type"/>
</dbReference>
<dbReference type="InterPro" id="IPR001005">
    <property type="entry name" value="SANT/Myb"/>
</dbReference>
<feature type="compositionally biased region" description="Acidic residues" evidence="5">
    <location>
        <begin position="1216"/>
        <end position="1229"/>
    </location>
</feature>
<feature type="compositionally biased region" description="Acidic residues" evidence="5">
    <location>
        <begin position="1005"/>
        <end position="1020"/>
    </location>
</feature>
<feature type="compositionally biased region" description="Acidic residues" evidence="5">
    <location>
        <begin position="1176"/>
        <end position="1189"/>
    </location>
</feature>
<evidence type="ECO:0000256" key="1">
    <source>
        <dbReference type="ARBA" id="ARBA00004123"/>
    </source>
</evidence>
<feature type="compositionally biased region" description="Acidic residues" evidence="5">
    <location>
        <begin position="1280"/>
        <end position="1326"/>
    </location>
</feature>
<gene>
    <name evidence="9" type="ORF">HRR80_006704</name>
</gene>